<evidence type="ECO:0008006" key="3">
    <source>
        <dbReference type="Google" id="ProtNLM"/>
    </source>
</evidence>
<reference evidence="1 2" key="1">
    <citation type="submission" date="2024-03" db="EMBL/GenBank/DDBJ databases">
        <title>The genome assembly and annotation of the cricket Gryllus longicercus Weissman &amp; Gray.</title>
        <authorList>
            <person name="Szrajer S."/>
            <person name="Gray D."/>
            <person name="Ylla G."/>
        </authorList>
    </citation>
    <scope>NUCLEOTIDE SEQUENCE [LARGE SCALE GENOMIC DNA]</scope>
    <source>
        <strain evidence="1">DAG 2021-001</strain>
        <tissue evidence="1">Whole body minus gut</tissue>
    </source>
</reference>
<dbReference type="GO" id="GO:0055105">
    <property type="term" value="F:ubiquitin-protein transferase inhibitor activity"/>
    <property type="evidence" value="ECO:0007669"/>
    <property type="project" value="TreeGrafter"/>
</dbReference>
<dbReference type="InterPro" id="IPR019516">
    <property type="entry name" value="Glomulin/ALF4"/>
</dbReference>
<dbReference type="AlphaFoldDB" id="A0AAN9W578"/>
<dbReference type="GO" id="GO:0005737">
    <property type="term" value="C:cytoplasm"/>
    <property type="evidence" value="ECO:0007669"/>
    <property type="project" value="TreeGrafter"/>
</dbReference>
<evidence type="ECO:0000313" key="1">
    <source>
        <dbReference type="EMBL" id="KAK7868713.1"/>
    </source>
</evidence>
<dbReference type="EMBL" id="JAZDUA010000088">
    <property type="protein sequence ID" value="KAK7868713.1"/>
    <property type="molecule type" value="Genomic_DNA"/>
</dbReference>
<organism evidence="1 2">
    <name type="scientific">Gryllus longicercus</name>
    <dbReference type="NCBI Taxonomy" id="2509291"/>
    <lineage>
        <taxon>Eukaryota</taxon>
        <taxon>Metazoa</taxon>
        <taxon>Ecdysozoa</taxon>
        <taxon>Arthropoda</taxon>
        <taxon>Hexapoda</taxon>
        <taxon>Insecta</taxon>
        <taxon>Pterygota</taxon>
        <taxon>Neoptera</taxon>
        <taxon>Polyneoptera</taxon>
        <taxon>Orthoptera</taxon>
        <taxon>Ensifera</taxon>
        <taxon>Gryllidea</taxon>
        <taxon>Grylloidea</taxon>
        <taxon>Gryllidae</taxon>
        <taxon>Gryllinae</taxon>
        <taxon>Gryllus</taxon>
    </lineage>
</organism>
<keyword evidence="2" id="KW-1185">Reference proteome</keyword>
<accession>A0AAN9W578</accession>
<evidence type="ECO:0000313" key="2">
    <source>
        <dbReference type="Proteomes" id="UP001378592"/>
    </source>
</evidence>
<proteinExistence type="predicted"/>
<name>A0AAN9W578_9ORTH</name>
<dbReference type="Proteomes" id="UP001378592">
    <property type="component" value="Unassembled WGS sequence"/>
</dbReference>
<sequence>MAAPVPEKNSSQFVSLLSQLLSTNNSEKVIEIIQDKENKQIIKDESWEIVRVACEYLTLDTYLKSRSLFNSCETVLEEIARVALPEEALLEFLEQIESPDSDEKFSALLKPLQIVLLQLTKRKEQSLSWCLSTIKTYIKGVPIPENQNLEGNEKLLMDADPNVQRINDLYSRISVFYKPFIENVAREVHGDIPEKEVIEKQRQLLISFLLHILEKPLVYLDLEWNSEGAKSSARVSAEEIVFCLGCIMPDVLMFLDYDGPINESSEEDDAEVSSNLDGSLHYFIREDKVPTMSLSVLYYLIFAEGLLQHLLPIVYDPVFVFRSCLHHASVLLKNPEVMILKKGLLLSQAVIQKLPDKKILSIELEHPSYRQFVDVLTHAMVYCGVEECRKLAGTIFKSFLFKFDTKGRYLLMCNLQKTVNHSGTLGYIITLLKDMIRQEIAQKDLPNFFQGKCLYDLVTGYCRLPNGAESDLVELADEIISALNLLRFLLLHDEKNETCIWDHIKSFEKGYFDPLREGLKLSRAHYKLKLRELSEERQKAPGKRSEVTITVGCQQLPDVPYDQKVFLINSALNAFDLMECLLSHINECIEAKVSH</sequence>
<gene>
    <name evidence="1" type="ORF">R5R35_008236</name>
</gene>
<protein>
    <recommendedName>
        <fullName evidence="3">Glomulin</fullName>
    </recommendedName>
</protein>
<dbReference type="PANTHER" id="PTHR15430">
    <property type="entry name" value="GLOMULIN"/>
    <property type="match status" value="1"/>
</dbReference>
<dbReference type="PANTHER" id="PTHR15430:SF1">
    <property type="entry name" value="GLOMULIN"/>
    <property type="match status" value="1"/>
</dbReference>
<dbReference type="InterPro" id="IPR013877">
    <property type="entry name" value="YAP-bd/ALF4/Glomulin"/>
</dbReference>
<dbReference type="Pfam" id="PF08568">
    <property type="entry name" value="Kinetochor_Ybp2"/>
    <property type="match status" value="1"/>
</dbReference>
<comment type="caution">
    <text evidence="1">The sequence shown here is derived from an EMBL/GenBank/DDBJ whole genome shotgun (WGS) entry which is preliminary data.</text>
</comment>